<proteinExistence type="predicted"/>
<accession>A0A5P2B7Q6</accession>
<gene>
    <name evidence="1" type="ORF">DEJ47_04560</name>
</gene>
<dbReference type="AlphaFoldDB" id="A0A5P2B7Q6"/>
<organism evidence="1 2">
    <name type="scientific">Streptomyces venezuelae</name>
    <dbReference type="NCBI Taxonomy" id="54571"/>
    <lineage>
        <taxon>Bacteria</taxon>
        <taxon>Bacillati</taxon>
        <taxon>Actinomycetota</taxon>
        <taxon>Actinomycetes</taxon>
        <taxon>Kitasatosporales</taxon>
        <taxon>Streptomycetaceae</taxon>
        <taxon>Streptomyces</taxon>
    </lineage>
</organism>
<reference evidence="1 2" key="1">
    <citation type="submission" date="2018-05" db="EMBL/GenBank/DDBJ databases">
        <title>Streptomyces venezuelae.</title>
        <authorList>
            <person name="Kim W."/>
            <person name="Lee N."/>
            <person name="Cho B.-K."/>
        </authorList>
    </citation>
    <scope>NUCLEOTIDE SEQUENCE [LARGE SCALE GENOMIC DNA]</scope>
    <source>
        <strain evidence="1 2">ATCC 14583</strain>
    </source>
</reference>
<dbReference type="OrthoDB" id="9954327at2"/>
<evidence type="ECO:0000313" key="1">
    <source>
        <dbReference type="EMBL" id="QES25818.1"/>
    </source>
</evidence>
<dbReference type="Proteomes" id="UP000323046">
    <property type="component" value="Chromosome"/>
</dbReference>
<sequence>MLSFPINVAPDEDPEEAAREHVLWRAHVAQVHLTRPISLTVTRTTESMRQLASILGLEDNLTEVYRVDAKTNDCPGDHTQGY</sequence>
<name>A0A5P2B7Q6_STRVZ</name>
<protein>
    <submittedName>
        <fullName evidence="1">Uncharacterized protein</fullName>
    </submittedName>
</protein>
<dbReference type="RefSeq" id="WP_150165165.1">
    <property type="nucleotide sequence ID" value="NZ_CP029193.1"/>
</dbReference>
<keyword evidence="2" id="KW-1185">Reference proteome</keyword>
<dbReference type="EMBL" id="CP029193">
    <property type="protein sequence ID" value="QES25818.1"/>
    <property type="molecule type" value="Genomic_DNA"/>
</dbReference>
<evidence type="ECO:0000313" key="2">
    <source>
        <dbReference type="Proteomes" id="UP000323046"/>
    </source>
</evidence>